<dbReference type="NCBIfam" id="NF006147">
    <property type="entry name" value="PRK08295.1-4"/>
    <property type="match status" value="1"/>
</dbReference>
<dbReference type="Pfam" id="PF04542">
    <property type="entry name" value="Sigma70_r2"/>
    <property type="match status" value="1"/>
</dbReference>
<evidence type="ECO:0000256" key="2">
    <source>
        <dbReference type="ARBA" id="ARBA00021245"/>
    </source>
</evidence>
<feature type="domain" description="RNA polymerase sigma-70" evidence="8">
    <location>
        <begin position="60"/>
        <end position="73"/>
    </location>
</feature>
<keyword evidence="4" id="KW-0731">Sigma factor</keyword>
<comment type="similarity">
    <text evidence="1">Belongs to the sigma-70 factor family.</text>
</comment>
<dbReference type="AlphaFoldDB" id="A0A379CK20"/>
<dbReference type="GO" id="GO:0003677">
    <property type="term" value="F:DNA binding"/>
    <property type="evidence" value="ECO:0007669"/>
    <property type="project" value="UniProtKB-KW"/>
</dbReference>
<dbReference type="PROSITE" id="PS00715">
    <property type="entry name" value="SIGMA70_1"/>
    <property type="match status" value="1"/>
</dbReference>
<dbReference type="NCBIfam" id="NF006148">
    <property type="entry name" value="PRK08295.1-5"/>
    <property type="match status" value="1"/>
</dbReference>
<gene>
    <name evidence="9" type="primary">sigH</name>
    <name evidence="9" type="ORF">NCTC11460_01918</name>
</gene>
<accession>A0A379CK20</accession>
<dbReference type="Proteomes" id="UP000255101">
    <property type="component" value="Unassembled WGS sequence"/>
</dbReference>
<evidence type="ECO:0000256" key="1">
    <source>
        <dbReference type="ARBA" id="ARBA00007788"/>
    </source>
</evidence>
<keyword evidence="5" id="KW-0238">DNA-binding</keyword>
<keyword evidence="6" id="KW-0804">Transcription</keyword>
<evidence type="ECO:0000256" key="5">
    <source>
        <dbReference type="ARBA" id="ARBA00023125"/>
    </source>
</evidence>
<dbReference type="EMBL" id="UGTB01000004">
    <property type="protein sequence ID" value="SUB61927.1"/>
    <property type="molecule type" value="Genomic_DNA"/>
</dbReference>
<dbReference type="NCBIfam" id="TIGR02937">
    <property type="entry name" value="sigma70-ECF"/>
    <property type="match status" value="1"/>
</dbReference>
<dbReference type="InterPro" id="IPR007627">
    <property type="entry name" value="RNA_pol_sigma70_r2"/>
</dbReference>
<dbReference type="InterPro" id="IPR016371">
    <property type="entry name" value="RNA_pol_sigma-H_factor"/>
</dbReference>
<sequence>MQEEIEDQHPKCHEQDLDYELVDMAKQGDKYAINKLIEKYSIMVKAKAKTYFLVGADKEDIIQEGLIGLYKAIRDYDEDKTCSFRHFADICVTRQIITAIKTATRQKHIPLNTYISLNRPMFEEESERTLYDMVTTSLDNDPEGLVIDKEAYKDMENRMKKTLSKFEEEVFIRYLSGQSYSDIAISLSKDAKSVDNAIQRVKKKLEKNLSEYSEVVL</sequence>
<comment type="function">
    <text evidence="7">Sigma factors are initiation factors that promote the attachment of RNA polymerase to specific initiation sites and are then released. Sigma-S contributes to the protection against external stress, thus playing a role in cellular fitness and survival.</text>
</comment>
<evidence type="ECO:0000256" key="7">
    <source>
        <dbReference type="ARBA" id="ARBA00024701"/>
    </source>
</evidence>
<dbReference type="RefSeq" id="WP_002846464.1">
    <property type="nucleotide sequence ID" value="NZ_FOVA01000005.1"/>
</dbReference>
<evidence type="ECO:0000313" key="10">
    <source>
        <dbReference type="Proteomes" id="UP000255101"/>
    </source>
</evidence>
<dbReference type="PANTHER" id="PTHR30385">
    <property type="entry name" value="SIGMA FACTOR F FLAGELLAR"/>
    <property type="match status" value="1"/>
</dbReference>
<dbReference type="PANTHER" id="PTHR30385:SF1">
    <property type="entry name" value="RNA POLYMERASE SIGMA-H FACTOR"/>
    <property type="match status" value="1"/>
</dbReference>
<name>A0A379CK20_9FIRM</name>
<evidence type="ECO:0000256" key="6">
    <source>
        <dbReference type="ARBA" id="ARBA00023163"/>
    </source>
</evidence>
<dbReference type="SUPFAM" id="SSF46894">
    <property type="entry name" value="C-terminal effector domain of the bipartite response regulators"/>
    <property type="match status" value="1"/>
</dbReference>
<dbReference type="PIRSF" id="PIRSF002939">
    <property type="entry name" value="RNA_polymerase_sigma-H_factor"/>
    <property type="match status" value="1"/>
</dbReference>
<dbReference type="InterPro" id="IPR000943">
    <property type="entry name" value="RNA_pol_sigma70"/>
</dbReference>
<evidence type="ECO:0000313" key="9">
    <source>
        <dbReference type="EMBL" id="SUB61927.1"/>
    </source>
</evidence>
<dbReference type="GO" id="GO:0006352">
    <property type="term" value="P:DNA-templated transcription initiation"/>
    <property type="evidence" value="ECO:0007669"/>
    <property type="project" value="InterPro"/>
</dbReference>
<organism evidence="9 10">
    <name type="scientific">Peptostreptococcus anaerobius</name>
    <dbReference type="NCBI Taxonomy" id="1261"/>
    <lineage>
        <taxon>Bacteria</taxon>
        <taxon>Bacillati</taxon>
        <taxon>Bacillota</taxon>
        <taxon>Clostridia</taxon>
        <taxon>Peptostreptococcales</taxon>
        <taxon>Peptostreptococcaceae</taxon>
        <taxon>Peptostreptococcus</taxon>
    </lineage>
</organism>
<dbReference type="Gene3D" id="1.20.120.1810">
    <property type="match status" value="1"/>
</dbReference>
<evidence type="ECO:0000256" key="3">
    <source>
        <dbReference type="ARBA" id="ARBA00023015"/>
    </source>
</evidence>
<dbReference type="SUPFAM" id="SSF88946">
    <property type="entry name" value="Sigma2 domain of RNA polymerase sigma factors"/>
    <property type="match status" value="1"/>
</dbReference>
<evidence type="ECO:0000259" key="8">
    <source>
        <dbReference type="PROSITE" id="PS00715"/>
    </source>
</evidence>
<protein>
    <recommendedName>
        <fullName evidence="2">RNA polymerase sigma factor SigS</fullName>
    </recommendedName>
</protein>
<evidence type="ECO:0000256" key="4">
    <source>
        <dbReference type="ARBA" id="ARBA00023082"/>
    </source>
</evidence>
<proteinExistence type="inferred from homology"/>
<keyword evidence="3" id="KW-0805">Transcription regulation</keyword>
<dbReference type="GO" id="GO:0016987">
    <property type="term" value="F:sigma factor activity"/>
    <property type="evidence" value="ECO:0007669"/>
    <property type="project" value="UniProtKB-KW"/>
</dbReference>
<dbReference type="NCBIfam" id="NF006145">
    <property type="entry name" value="PRK08295.1-2"/>
    <property type="match status" value="1"/>
</dbReference>
<dbReference type="InterPro" id="IPR013325">
    <property type="entry name" value="RNA_pol_sigma_r2"/>
</dbReference>
<dbReference type="InterPro" id="IPR014284">
    <property type="entry name" value="RNA_pol_sigma-70_dom"/>
</dbReference>
<reference evidence="9 10" key="1">
    <citation type="submission" date="2018-06" db="EMBL/GenBank/DDBJ databases">
        <authorList>
            <consortium name="Pathogen Informatics"/>
            <person name="Doyle S."/>
        </authorList>
    </citation>
    <scope>NUCLEOTIDE SEQUENCE [LARGE SCALE GENOMIC DNA]</scope>
    <source>
        <strain evidence="9 10">NCTC11460</strain>
    </source>
</reference>
<dbReference type="InterPro" id="IPR016032">
    <property type="entry name" value="Sig_transdc_resp-reg_C-effctor"/>
</dbReference>